<name>A0A8J4A6J1_9ACTN</name>
<feature type="transmembrane region" description="Helical" evidence="1">
    <location>
        <begin position="48"/>
        <end position="65"/>
    </location>
</feature>
<gene>
    <name evidence="2" type="ORF">Voc01_103590</name>
</gene>
<evidence type="ECO:0000313" key="3">
    <source>
        <dbReference type="Proteomes" id="UP000635606"/>
    </source>
</evidence>
<keyword evidence="3" id="KW-1185">Reference proteome</keyword>
<dbReference type="GO" id="GO:0005886">
    <property type="term" value="C:plasma membrane"/>
    <property type="evidence" value="ECO:0007669"/>
    <property type="project" value="TreeGrafter"/>
</dbReference>
<dbReference type="AlphaFoldDB" id="A0A8J4A6J1"/>
<keyword evidence="1" id="KW-0812">Transmembrane</keyword>
<feature type="transmembrane region" description="Helical" evidence="1">
    <location>
        <begin position="122"/>
        <end position="142"/>
    </location>
</feature>
<evidence type="ECO:0000313" key="2">
    <source>
        <dbReference type="EMBL" id="GIJ75442.1"/>
    </source>
</evidence>
<dbReference type="PANTHER" id="PTHR30487:SF0">
    <property type="entry name" value="PREPILIN LEADER PEPTIDASE_N-METHYLTRANSFERASE-RELATED"/>
    <property type="match status" value="1"/>
</dbReference>
<keyword evidence="1" id="KW-0472">Membrane</keyword>
<reference evidence="2" key="1">
    <citation type="submission" date="2021-01" db="EMBL/GenBank/DDBJ databases">
        <title>Whole genome shotgun sequence of Virgisporangium ochraceum NBRC 16418.</title>
        <authorList>
            <person name="Komaki H."/>
            <person name="Tamura T."/>
        </authorList>
    </citation>
    <scope>NUCLEOTIDE SEQUENCE</scope>
    <source>
        <strain evidence="2">NBRC 16418</strain>
    </source>
</reference>
<feature type="transmembrane region" description="Helical" evidence="1">
    <location>
        <begin position="154"/>
        <end position="183"/>
    </location>
</feature>
<feature type="transmembrane region" description="Helical" evidence="1">
    <location>
        <begin position="97"/>
        <end position="116"/>
    </location>
</feature>
<comment type="caution">
    <text evidence="2">The sequence shown here is derived from an EMBL/GenBank/DDBJ whole genome shotgun (WGS) entry which is preliminary data.</text>
</comment>
<feature type="transmembrane region" description="Helical" evidence="1">
    <location>
        <begin position="71"/>
        <end position="90"/>
    </location>
</feature>
<dbReference type="EMBL" id="BOPH01000158">
    <property type="protein sequence ID" value="GIJ75442.1"/>
    <property type="molecule type" value="Genomic_DNA"/>
</dbReference>
<dbReference type="InterPro" id="IPR050882">
    <property type="entry name" value="Prepilin_peptidase/N-MTase"/>
</dbReference>
<organism evidence="2 3">
    <name type="scientific">Virgisporangium ochraceum</name>
    <dbReference type="NCBI Taxonomy" id="65505"/>
    <lineage>
        <taxon>Bacteria</taxon>
        <taxon>Bacillati</taxon>
        <taxon>Actinomycetota</taxon>
        <taxon>Actinomycetes</taxon>
        <taxon>Micromonosporales</taxon>
        <taxon>Micromonosporaceae</taxon>
        <taxon>Virgisporangium</taxon>
    </lineage>
</organism>
<sequence>MAYRRPLRQDCAVCGAAMVNVTHGGLLAAVPPDGRCCLCRTPIGPTPGLLEAGAAVVLCLLVPATPSAWVLAAWSWTALLGIALAFVDVAVLRLPDILTVVAGLGSFVLLGAAAVAAGRPGILWQVLAGGVGLGALYLVPIMSKTMSMGRGDGMLAVVVGLNVGWLGFAALVTATMATALIAVAYTVVMLMGRRIGPADHVPVGPFIMLGALVAVIQHGIAAA</sequence>
<keyword evidence="1" id="KW-1133">Transmembrane helix</keyword>
<dbReference type="GO" id="GO:0006465">
    <property type="term" value="P:signal peptide processing"/>
    <property type="evidence" value="ECO:0007669"/>
    <property type="project" value="TreeGrafter"/>
</dbReference>
<evidence type="ECO:0008006" key="4">
    <source>
        <dbReference type="Google" id="ProtNLM"/>
    </source>
</evidence>
<dbReference type="GO" id="GO:0004190">
    <property type="term" value="F:aspartic-type endopeptidase activity"/>
    <property type="evidence" value="ECO:0007669"/>
    <property type="project" value="TreeGrafter"/>
</dbReference>
<proteinExistence type="predicted"/>
<protein>
    <recommendedName>
        <fullName evidence="4">Peptidase A24A prepilin type IV</fullName>
    </recommendedName>
</protein>
<evidence type="ECO:0000256" key="1">
    <source>
        <dbReference type="SAM" id="Phobius"/>
    </source>
</evidence>
<accession>A0A8J4A6J1</accession>
<dbReference type="Proteomes" id="UP000635606">
    <property type="component" value="Unassembled WGS sequence"/>
</dbReference>
<feature type="transmembrane region" description="Helical" evidence="1">
    <location>
        <begin position="203"/>
        <end position="222"/>
    </location>
</feature>
<dbReference type="PANTHER" id="PTHR30487">
    <property type="entry name" value="TYPE 4 PREPILIN-LIKE PROTEINS LEADER PEPTIDE-PROCESSING ENZYME"/>
    <property type="match status" value="1"/>
</dbReference>